<dbReference type="GO" id="GO:0022857">
    <property type="term" value="F:transmembrane transporter activity"/>
    <property type="evidence" value="ECO:0007669"/>
    <property type="project" value="InterPro"/>
</dbReference>
<dbReference type="EMBL" id="LT671858">
    <property type="protein sequence ID" value="SIM32111.1"/>
    <property type="molecule type" value="Genomic_DNA"/>
</dbReference>
<dbReference type="PANTHER" id="PTHR23513">
    <property type="entry name" value="INTEGRAL MEMBRANE EFFLUX PROTEIN-RELATED"/>
    <property type="match status" value="1"/>
</dbReference>
<dbReference type="PANTHER" id="PTHR23513:SF6">
    <property type="entry name" value="MAJOR FACILITATOR SUPERFAMILY ASSOCIATED DOMAIN-CONTAINING PROTEIN"/>
    <property type="match status" value="1"/>
</dbReference>
<feature type="transmembrane region" description="Helical" evidence="6">
    <location>
        <begin position="302"/>
        <end position="321"/>
    </location>
</feature>
<protein>
    <submittedName>
        <fullName evidence="7">DHA3 family major facilitator superfamily permease</fullName>
    </submittedName>
</protein>
<feature type="transmembrane region" description="Helical" evidence="6">
    <location>
        <begin position="47"/>
        <end position="67"/>
    </location>
</feature>
<dbReference type="Pfam" id="PF07690">
    <property type="entry name" value="MFS_1"/>
    <property type="match status" value="1"/>
</dbReference>
<evidence type="ECO:0000256" key="1">
    <source>
        <dbReference type="ARBA" id="ARBA00004651"/>
    </source>
</evidence>
<organism evidence="7 8">
    <name type="scientific">Cuniculiplasma divulgatum</name>
    <dbReference type="NCBI Taxonomy" id="1673428"/>
    <lineage>
        <taxon>Archaea</taxon>
        <taxon>Methanobacteriati</taxon>
        <taxon>Thermoplasmatota</taxon>
        <taxon>Thermoplasmata</taxon>
        <taxon>Thermoplasmatales</taxon>
        <taxon>Cuniculiplasmataceae</taxon>
        <taxon>Cuniculiplasma</taxon>
    </lineage>
</organism>
<dbReference type="GeneID" id="41587425"/>
<sequence length="410" mass="44804">MSNENIHDYNQWNKFLKYLMGRNIIRVAYFIFNIFFVWRTIVAYNSVFLAGLIPAFSLLGYLIIVIPEGHILDRHNRGTVFRISSLLLAFTYLILVYSDSLAIVYLVALVSSILSSINSDAFNTILKETVNEEKIQSAVSLSQGTNAVSELSGIIAGGILLYLPFEFLAITLFSLPVISLLFGLGKTLNRSGTVDKYGFRGAYRIILVLVPFLMLSLLLNGLFISLDVFGSGLIHIILHGTPFDYSLFIAGFPFGIIVGSLFTGKLSGVIAKTGTISILLVPMGIVLLFIALSRIIYLDIALGILLGVIVIFINIGLQTIFMKAIPDGVMGRVNSLVTIFSIGGSPLMAALFSILSNYFYFPYIMAAAGICAVLVSLPAFRILKNLPEKVSGIARLVESEGESNLIQQPS</sequence>
<feature type="transmembrane region" description="Helical" evidence="6">
    <location>
        <begin position="333"/>
        <end position="354"/>
    </location>
</feature>
<dbReference type="GO" id="GO:0005886">
    <property type="term" value="C:plasma membrane"/>
    <property type="evidence" value="ECO:0007669"/>
    <property type="project" value="UniProtKB-SubCell"/>
</dbReference>
<proteinExistence type="predicted"/>
<evidence type="ECO:0000256" key="4">
    <source>
        <dbReference type="ARBA" id="ARBA00022989"/>
    </source>
</evidence>
<feature type="transmembrane region" description="Helical" evidence="6">
    <location>
        <begin position="360"/>
        <end position="380"/>
    </location>
</feature>
<comment type="subcellular location">
    <subcellularLocation>
        <location evidence="1">Cell membrane</location>
        <topology evidence="1">Multi-pass membrane protein</topology>
    </subcellularLocation>
</comment>
<gene>
    <name evidence="7" type="ORF">CSP5_0117</name>
</gene>
<accession>A0A1N5S7U0</accession>
<evidence type="ECO:0000256" key="5">
    <source>
        <dbReference type="ARBA" id="ARBA00023136"/>
    </source>
</evidence>
<dbReference type="Gene3D" id="1.20.1250.20">
    <property type="entry name" value="MFS general substrate transporter like domains"/>
    <property type="match status" value="1"/>
</dbReference>
<dbReference type="CDD" id="cd06173">
    <property type="entry name" value="MFS_MefA_like"/>
    <property type="match status" value="1"/>
</dbReference>
<keyword evidence="4 6" id="KW-1133">Transmembrane helix</keyword>
<dbReference type="AlphaFoldDB" id="A0A1N5S7U0"/>
<evidence type="ECO:0000256" key="3">
    <source>
        <dbReference type="ARBA" id="ARBA00022692"/>
    </source>
</evidence>
<feature type="transmembrane region" description="Helical" evidence="6">
    <location>
        <begin position="79"/>
        <end position="97"/>
    </location>
</feature>
<feature type="transmembrane region" description="Helical" evidence="6">
    <location>
        <begin position="245"/>
        <end position="264"/>
    </location>
</feature>
<name>A0A1N5S7U0_9ARCH</name>
<keyword evidence="2" id="KW-1003">Cell membrane</keyword>
<evidence type="ECO:0000313" key="7">
    <source>
        <dbReference type="EMBL" id="SIM32111.1"/>
    </source>
</evidence>
<feature type="transmembrane region" description="Helical" evidence="6">
    <location>
        <begin position="24"/>
        <end position="41"/>
    </location>
</feature>
<keyword evidence="5 6" id="KW-0472">Membrane</keyword>
<dbReference type="InterPro" id="IPR011701">
    <property type="entry name" value="MFS"/>
</dbReference>
<dbReference type="Proteomes" id="UP000195607">
    <property type="component" value="Chromosome I"/>
</dbReference>
<dbReference type="RefSeq" id="WP_148689429.1">
    <property type="nucleotide sequence ID" value="NZ_LT671858.1"/>
</dbReference>
<evidence type="ECO:0000256" key="6">
    <source>
        <dbReference type="SAM" id="Phobius"/>
    </source>
</evidence>
<feature type="transmembrane region" description="Helical" evidence="6">
    <location>
        <begin position="167"/>
        <end position="184"/>
    </location>
</feature>
<dbReference type="SUPFAM" id="SSF103473">
    <property type="entry name" value="MFS general substrate transporter"/>
    <property type="match status" value="1"/>
</dbReference>
<dbReference type="InterPro" id="IPR036259">
    <property type="entry name" value="MFS_trans_sf"/>
</dbReference>
<evidence type="ECO:0000256" key="2">
    <source>
        <dbReference type="ARBA" id="ARBA00022475"/>
    </source>
</evidence>
<keyword evidence="3 6" id="KW-0812">Transmembrane</keyword>
<feature type="transmembrane region" description="Helical" evidence="6">
    <location>
        <begin position="205"/>
        <end position="225"/>
    </location>
</feature>
<reference evidence="7 8" key="1">
    <citation type="submission" date="2016-04" db="EMBL/GenBank/DDBJ databases">
        <authorList>
            <person name="Evans L.H."/>
            <person name="Alamgir A."/>
            <person name="Owens N."/>
            <person name="Weber N.D."/>
            <person name="Virtaneva K."/>
            <person name="Barbian K."/>
            <person name="Babar A."/>
            <person name="Rosenke K."/>
        </authorList>
    </citation>
    <scope>NUCLEOTIDE SEQUENCE [LARGE SCALE GENOMIC DNA]</scope>
    <source>
        <strain evidence="8">S5(T) (JCM 30642 \VKM B-2941)</strain>
    </source>
</reference>
<feature type="transmembrane region" description="Helical" evidence="6">
    <location>
        <begin position="276"/>
        <end position="296"/>
    </location>
</feature>
<evidence type="ECO:0000313" key="8">
    <source>
        <dbReference type="Proteomes" id="UP000195607"/>
    </source>
</evidence>